<dbReference type="KEGG" id="kphy:AOZ06_03710"/>
<dbReference type="Gene3D" id="3.50.50.60">
    <property type="entry name" value="FAD/NAD(P)-binding domain"/>
    <property type="match status" value="1"/>
</dbReference>
<feature type="compositionally biased region" description="Basic residues" evidence="1">
    <location>
        <begin position="95"/>
        <end position="105"/>
    </location>
</feature>
<dbReference type="Proteomes" id="UP000063699">
    <property type="component" value="Chromosome"/>
</dbReference>
<dbReference type="AlphaFoldDB" id="A0A0N9HVC3"/>
<evidence type="ECO:0000313" key="3">
    <source>
        <dbReference type="Proteomes" id="UP000063699"/>
    </source>
</evidence>
<feature type="compositionally biased region" description="Basic and acidic residues" evidence="1">
    <location>
        <begin position="78"/>
        <end position="94"/>
    </location>
</feature>
<protein>
    <submittedName>
        <fullName evidence="2">Uncharacterized protein</fullName>
    </submittedName>
</protein>
<proteinExistence type="predicted"/>
<dbReference type="STRING" id="860235.AOZ06_03710"/>
<feature type="region of interest" description="Disordered" evidence="1">
    <location>
        <begin position="78"/>
        <end position="112"/>
    </location>
</feature>
<sequence length="112" mass="12274">MGRRFDNGGFFAGMDKPWPTGMDTLIGEAVVTMPDDELAAVVDGWAPDGLLDSSHAERHPVAADVLANTRAQVDVRADGLRRGEQVPDREDHRDRRALRLRRRTRAAGQAAA</sequence>
<evidence type="ECO:0000313" key="2">
    <source>
        <dbReference type="EMBL" id="ALG06146.1"/>
    </source>
</evidence>
<dbReference type="InterPro" id="IPR036188">
    <property type="entry name" value="FAD/NAD-bd_sf"/>
</dbReference>
<dbReference type="EMBL" id="CP012752">
    <property type="protein sequence ID" value="ALG06146.1"/>
    <property type="molecule type" value="Genomic_DNA"/>
</dbReference>
<keyword evidence="3" id="KW-1185">Reference proteome</keyword>
<organism evidence="2 3">
    <name type="scientific">Kibdelosporangium phytohabitans</name>
    <dbReference type="NCBI Taxonomy" id="860235"/>
    <lineage>
        <taxon>Bacteria</taxon>
        <taxon>Bacillati</taxon>
        <taxon>Actinomycetota</taxon>
        <taxon>Actinomycetes</taxon>
        <taxon>Pseudonocardiales</taxon>
        <taxon>Pseudonocardiaceae</taxon>
        <taxon>Kibdelosporangium</taxon>
    </lineage>
</organism>
<gene>
    <name evidence="2" type="ORF">AOZ06_03710</name>
</gene>
<reference evidence="2 3" key="1">
    <citation type="submission" date="2015-07" db="EMBL/GenBank/DDBJ databases">
        <title>Genome sequencing of Kibdelosporangium phytohabitans.</title>
        <authorList>
            <person name="Qin S."/>
            <person name="Xing K."/>
        </authorList>
    </citation>
    <scope>NUCLEOTIDE SEQUENCE [LARGE SCALE GENOMIC DNA]</scope>
    <source>
        <strain evidence="2 3">KLBMP1111</strain>
    </source>
</reference>
<evidence type="ECO:0000256" key="1">
    <source>
        <dbReference type="SAM" id="MobiDB-lite"/>
    </source>
</evidence>
<name>A0A0N9HVC3_9PSEU</name>
<accession>A0A0N9HVC3</accession>